<dbReference type="InterPro" id="IPR007995">
    <property type="entry name" value="DUF742"/>
</dbReference>
<proteinExistence type="predicted"/>
<dbReference type="Pfam" id="PF05331">
    <property type="entry name" value="DUF742"/>
    <property type="match status" value="1"/>
</dbReference>
<dbReference type="OrthoDB" id="3534386at2"/>
<dbReference type="Proteomes" id="UP000249340">
    <property type="component" value="Chromosome"/>
</dbReference>
<protein>
    <submittedName>
        <fullName evidence="1">DUF742 domain-containing protein</fullName>
    </submittedName>
</protein>
<evidence type="ECO:0000313" key="1">
    <source>
        <dbReference type="EMBL" id="AXI80452.1"/>
    </source>
</evidence>
<keyword evidence="2" id="KW-1185">Reference proteome</keyword>
<evidence type="ECO:0000313" key="2">
    <source>
        <dbReference type="Proteomes" id="UP000249340"/>
    </source>
</evidence>
<reference evidence="2" key="1">
    <citation type="submission" date="2018-07" db="EMBL/GenBank/DDBJ databases">
        <title>Streptacidiphilus bronchialis DSM 106435 chromosome.</title>
        <authorList>
            <person name="Batra D."/>
            <person name="Gulvik C.A."/>
        </authorList>
    </citation>
    <scope>NUCLEOTIDE SEQUENCE [LARGE SCALE GENOMIC DNA]</scope>
    <source>
        <strain evidence="2">DSM 106435</strain>
    </source>
</reference>
<dbReference type="KEGG" id="stri:C7M71_026670"/>
<dbReference type="EMBL" id="CP031264">
    <property type="protein sequence ID" value="AXI80452.1"/>
    <property type="molecule type" value="Genomic_DNA"/>
</dbReference>
<dbReference type="AlphaFoldDB" id="A0A345T397"/>
<gene>
    <name evidence="1" type="ORF">C7M71_026670</name>
</gene>
<organism evidence="1 2">
    <name type="scientific">Peterkaempfera bronchialis</name>
    <dbReference type="NCBI Taxonomy" id="2126346"/>
    <lineage>
        <taxon>Bacteria</taxon>
        <taxon>Bacillati</taxon>
        <taxon>Actinomycetota</taxon>
        <taxon>Actinomycetes</taxon>
        <taxon>Kitasatosporales</taxon>
        <taxon>Streptomycetaceae</taxon>
        <taxon>Peterkaempfera</taxon>
    </lineage>
</organism>
<accession>A0A345T397</accession>
<dbReference type="PANTHER" id="PTHR36221">
    <property type="entry name" value="DUF742 DOMAIN-CONTAINING PROTEIN"/>
    <property type="match status" value="1"/>
</dbReference>
<sequence>MTARRRDSALVRPYVVTDGRAVPSRNTLDLVTLVRVTGSSPTGLLSPEKQALLELCRGGALSVAEISAHLVLPVGICKVLIADLVDEGLLATRSPIPRAERPDRDLVEEVLRGLRALR</sequence>
<dbReference type="RefSeq" id="WP_111489383.1">
    <property type="nucleotide sequence ID" value="NZ_CP031264.1"/>
</dbReference>
<name>A0A345T397_9ACTN</name>
<dbReference type="PANTHER" id="PTHR36221:SF1">
    <property type="entry name" value="DUF742 DOMAIN-CONTAINING PROTEIN"/>
    <property type="match status" value="1"/>
</dbReference>